<dbReference type="Proteomes" id="UP000230064">
    <property type="component" value="Unassembled WGS sequence"/>
</dbReference>
<sequence length="478" mass="54386">MKTLSFLKLILFFILILVFSLPGLFAFGEENSTSTLPAESEVSNQESATSVENVSPRLIEERKVLEEELKKLETEIEKYEEDISKTQKEKKTLQNEIYILKQKIEKLNLQIQQTNLGIREVGLQIQDTEDSVEKTSLKIEDSRQQLAVILRTIYESDQKSLIEILLSEEELSNFFDDLTSLEALNSKNQELLEEIKKLKSYLEEQKTVLSGEKEDLENLSKMQQLQRKESESTKGEKDYLLEKTKGKESEYQKLLTETQKKATEIRSRIFELIGVPKAPTFGEALDIANFVSRITGIRPAYLLAVLTQESNIGKNVGQCYLVNLETGEGVRLTSDKKEPRTMKSSRDLPFFLNICQELGRDPLNTLVSCPMEYGWGGAMGPAQFIPSTWVRYRDRVKEITGKAADPWDIKDAFLAAALYLTDYGAAKQTKDAEWKAAMIYFSGSTNTKYRFYGDSVLSIAQKYEADIKAIEEGNLTKI</sequence>
<feature type="compositionally biased region" description="Basic and acidic residues" evidence="2">
    <location>
        <begin position="226"/>
        <end position="240"/>
    </location>
</feature>
<dbReference type="EMBL" id="PFJR01000032">
    <property type="protein sequence ID" value="PIX88249.1"/>
    <property type="molecule type" value="Genomic_DNA"/>
</dbReference>
<protein>
    <recommendedName>
        <fullName evidence="3">Transglycosylase SLT domain-containing protein</fullName>
    </recommendedName>
</protein>
<feature type="region of interest" description="Disordered" evidence="2">
    <location>
        <begin position="219"/>
        <end position="240"/>
    </location>
</feature>
<accession>A0A2M7MF37</accession>
<dbReference type="Pfam" id="PF13406">
    <property type="entry name" value="SLT_2"/>
    <property type="match status" value="1"/>
</dbReference>
<evidence type="ECO:0000256" key="2">
    <source>
        <dbReference type="SAM" id="MobiDB-lite"/>
    </source>
</evidence>
<organism evidence="4 5">
    <name type="scientific">Candidatus Nealsonbacteria bacterium CG_4_10_14_3_um_filter_36_16</name>
    <dbReference type="NCBI Taxonomy" id="1974685"/>
    <lineage>
        <taxon>Bacteria</taxon>
        <taxon>Candidatus Nealsoniibacteriota</taxon>
    </lineage>
</organism>
<dbReference type="Gene3D" id="1.10.530.10">
    <property type="match status" value="1"/>
</dbReference>
<evidence type="ECO:0000256" key="1">
    <source>
        <dbReference type="SAM" id="Coils"/>
    </source>
</evidence>
<feature type="domain" description="Transglycosylase SLT" evidence="3">
    <location>
        <begin position="291"/>
        <end position="426"/>
    </location>
</feature>
<gene>
    <name evidence="4" type="ORF">COZ30_01365</name>
</gene>
<proteinExistence type="predicted"/>
<reference evidence="5" key="1">
    <citation type="submission" date="2017-09" db="EMBL/GenBank/DDBJ databases">
        <title>Depth-based differentiation of microbial function through sediment-hosted aquifers and enrichment of novel symbionts in the deep terrestrial subsurface.</title>
        <authorList>
            <person name="Probst A.J."/>
            <person name="Ladd B."/>
            <person name="Jarett J.K."/>
            <person name="Geller-Mcgrath D.E."/>
            <person name="Sieber C.M.K."/>
            <person name="Emerson J.B."/>
            <person name="Anantharaman K."/>
            <person name="Thomas B.C."/>
            <person name="Malmstrom R."/>
            <person name="Stieglmeier M."/>
            <person name="Klingl A."/>
            <person name="Woyke T."/>
            <person name="Ryan C.M."/>
            <person name="Banfield J.F."/>
        </authorList>
    </citation>
    <scope>NUCLEOTIDE SEQUENCE [LARGE SCALE GENOMIC DNA]</scope>
</reference>
<feature type="coiled-coil region" evidence="1">
    <location>
        <begin position="55"/>
        <end position="145"/>
    </location>
</feature>
<evidence type="ECO:0000313" key="4">
    <source>
        <dbReference type="EMBL" id="PIX88249.1"/>
    </source>
</evidence>
<name>A0A2M7MF37_9BACT</name>
<dbReference type="InterPro" id="IPR023346">
    <property type="entry name" value="Lysozyme-like_dom_sf"/>
</dbReference>
<dbReference type="AlphaFoldDB" id="A0A2M7MF37"/>
<dbReference type="SUPFAM" id="SSF53955">
    <property type="entry name" value="Lysozyme-like"/>
    <property type="match status" value="1"/>
</dbReference>
<dbReference type="InterPro" id="IPR031304">
    <property type="entry name" value="SLT_2"/>
</dbReference>
<evidence type="ECO:0000259" key="3">
    <source>
        <dbReference type="Pfam" id="PF13406"/>
    </source>
</evidence>
<dbReference type="Gene3D" id="6.10.250.3150">
    <property type="match status" value="1"/>
</dbReference>
<evidence type="ECO:0000313" key="5">
    <source>
        <dbReference type="Proteomes" id="UP000230064"/>
    </source>
</evidence>
<keyword evidence="1" id="KW-0175">Coiled coil</keyword>
<comment type="caution">
    <text evidence="4">The sequence shown here is derived from an EMBL/GenBank/DDBJ whole genome shotgun (WGS) entry which is preliminary data.</text>
</comment>